<dbReference type="AlphaFoldDB" id="A0A931HUK2"/>
<dbReference type="Proteomes" id="UP000614490">
    <property type="component" value="Unassembled WGS sequence"/>
</dbReference>
<dbReference type="EMBL" id="JADZSC010000001">
    <property type="protein sequence ID" value="MBH0229683.1"/>
    <property type="molecule type" value="Genomic_DNA"/>
</dbReference>
<reference evidence="1 2" key="1">
    <citation type="journal article" date="2005" name="Int. J. Syst. Evol. Microbiol.">
        <title>Halobacillus yeomjeoni sp. nov., isolated from a marine solar saltern in Korea.</title>
        <authorList>
            <person name="Yoon J.H."/>
            <person name="Kang S.J."/>
            <person name="Lee C.H."/>
            <person name="Oh H.W."/>
            <person name="Oh T.K."/>
        </authorList>
    </citation>
    <scope>NUCLEOTIDE SEQUENCE [LARGE SCALE GENOMIC DNA]</scope>
    <source>
        <strain evidence="1 2">KCTC 3957</strain>
    </source>
</reference>
<protein>
    <submittedName>
        <fullName evidence="1">Uncharacterized protein</fullName>
    </submittedName>
</protein>
<sequence length="154" mass="17435">MKHDPYMPYITCGKVSENTLPAHRSVNEGPIVLAELKVHSRHPQPHVLFNYSQNLSYQVLGENPEIQLTYQLVKTPYKRDPVLLETWNFGVSLVFPADVSDLNTVEPLVLNYCDHTDITPQTQIHYSFQLSETKTNHASFEVLSQTASAIILNG</sequence>
<dbReference type="RefSeq" id="WP_197316278.1">
    <property type="nucleotide sequence ID" value="NZ_JADZSC010000001.1"/>
</dbReference>
<comment type="caution">
    <text evidence="1">The sequence shown here is derived from an EMBL/GenBank/DDBJ whole genome shotgun (WGS) entry which is preliminary data.</text>
</comment>
<organism evidence="1 2">
    <name type="scientific">Halobacillus yeomjeoni</name>
    <dbReference type="NCBI Taxonomy" id="311194"/>
    <lineage>
        <taxon>Bacteria</taxon>
        <taxon>Bacillati</taxon>
        <taxon>Bacillota</taxon>
        <taxon>Bacilli</taxon>
        <taxon>Bacillales</taxon>
        <taxon>Bacillaceae</taxon>
        <taxon>Halobacillus</taxon>
    </lineage>
</organism>
<name>A0A931HUK2_9BACI</name>
<proteinExistence type="predicted"/>
<gene>
    <name evidence="1" type="ORF">H0267_05580</name>
</gene>
<evidence type="ECO:0000313" key="2">
    <source>
        <dbReference type="Proteomes" id="UP000614490"/>
    </source>
</evidence>
<evidence type="ECO:0000313" key="1">
    <source>
        <dbReference type="EMBL" id="MBH0229683.1"/>
    </source>
</evidence>
<keyword evidence="2" id="KW-1185">Reference proteome</keyword>
<accession>A0A931HUK2</accession>